<feature type="compositionally biased region" description="Low complexity" evidence="1">
    <location>
        <begin position="147"/>
        <end position="164"/>
    </location>
</feature>
<feature type="transmembrane region" description="Helical" evidence="2">
    <location>
        <begin position="611"/>
        <end position="634"/>
    </location>
</feature>
<organism evidence="4 5">
    <name type="scientific">Panagrellus redivivus</name>
    <name type="common">Microworm</name>
    <dbReference type="NCBI Taxonomy" id="6233"/>
    <lineage>
        <taxon>Eukaryota</taxon>
        <taxon>Metazoa</taxon>
        <taxon>Ecdysozoa</taxon>
        <taxon>Nematoda</taxon>
        <taxon>Chromadorea</taxon>
        <taxon>Rhabditida</taxon>
        <taxon>Tylenchina</taxon>
        <taxon>Panagrolaimomorpha</taxon>
        <taxon>Panagrolaimoidea</taxon>
        <taxon>Panagrolaimidae</taxon>
        <taxon>Panagrellus</taxon>
    </lineage>
</organism>
<protein>
    <submittedName>
        <fullName evidence="5">ANK_REP_REGION domain-containing protein</fullName>
    </submittedName>
</protein>
<feature type="chain" id="PRO_5028863934" evidence="3">
    <location>
        <begin position="23"/>
        <end position="764"/>
    </location>
</feature>
<dbReference type="AlphaFoldDB" id="A0A7E4VKX0"/>
<dbReference type="InterPro" id="IPR006954">
    <property type="entry name" value="Mlt-10-like"/>
</dbReference>
<feature type="transmembrane region" description="Helical" evidence="2">
    <location>
        <begin position="646"/>
        <end position="667"/>
    </location>
</feature>
<dbReference type="PANTHER" id="PTHR21523:SF37">
    <property type="entry name" value="MLT-TEN (MLT-10) RELATED"/>
    <property type="match status" value="1"/>
</dbReference>
<keyword evidence="2" id="KW-1133">Transmembrane helix</keyword>
<feature type="transmembrane region" description="Helical" evidence="2">
    <location>
        <begin position="687"/>
        <end position="708"/>
    </location>
</feature>
<dbReference type="Proteomes" id="UP000492821">
    <property type="component" value="Unassembled WGS sequence"/>
</dbReference>
<accession>A0A7E4VKX0</accession>
<reference evidence="5" key="2">
    <citation type="submission" date="2020-10" db="UniProtKB">
        <authorList>
            <consortium name="WormBaseParasite"/>
        </authorList>
    </citation>
    <scope>IDENTIFICATION</scope>
</reference>
<dbReference type="Pfam" id="PF04870">
    <property type="entry name" value="Moulting_cycle"/>
    <property type="match status" value="1"/>
</dbReference>
<evidence type="ECO:0000256" key="1">
    <source>
        <dbReference type="SAM" id="MobiDB-lite"/>
    </source>
</evidence>
<keyword evidence="2" id="KW-0812">Transmembrane</keyword>
<dbReference type="PANTHER" id="PTHR21523">
    <property type="match status" value="1"/>
</dbReference>
<evidence type="ECO:0000256" key="3">
    <source>
        <dbReference type="SAM" id="SignalP"/>
    </source>
</evidence>
<keyword evidence="2" id="KW-0472">Membrane</keyword>
<proteinExistence type="predicted"/>
<keyword evidence="3" id="KW-0732">Signal</keyword>
<feature type="signal peptide" evidence="3">
    <location>
        <begin position="1"/>
        <end position="22"/>
    </location>
</feature>
<keyword evidence="4" id="KW-1185">Reference proteome</keyword>
<reference evidence="4" key="1">
    <citation type="journal article" date="2013" name="Genetics">
        <title>The draft genome and transcriptome of Panagrellus redivivus are shaped by the harsh demands of a free-living lifestyle.</title>
        <authorList>
            <person name="Srinivasan J."/>
            <person name="Dillman A.R."/>
            <person name="Macchietto M.G."/>
            <person name="Heikkinen L."/>
            <person name="Lakso M."/>
            <person name="Fracchia K.M."/>
            <person name="Antoshechkin I."/>
            <person name="Mortazavi A."/>
            <person name="Wong G."/>
            <person name="Sternberg P.W."/>
        </authorList>
    </citation>
    <scope>NUCLEOTIDE SEQUENCE [LARGE SCALE GENOMIC DNA]</scope>
    <source>
        <strain evidence="4">MT8872</strain>
    </source>
</reference>
<dbReference type="WBParaSite" id="Pan_g21757.t1">
    <property type="protein sequence ID" value="Pan_g21757.t1"/>
    <property type="gene ID" value="Pan_g21757"/>
</dbReference>
<evidence type="ECO:0000313" key="5">
    <source>
        <dbReference type="WBParaSite" id="Pan_g21757.t1"/>
    </source>
</evidence>
<sequence>MNLAARFLVFAVIGFQFGRLYALNQPLKPVINATARHDADKNVTHIDLDGEASRHLLKQWQDQAVSGLMAAVASRKIRAVAEADAAAHEKCVKTANDVVRHAKCVSKLLRRPVSKPTSENGESTKALFARLRPNAIHSPAKPLEPSTTTTTEVPTTTSTTTTNTRKPKPILTTTKAPVKKRVRHRFSNAATIMYNPSVRYSRRLEKLKQKRRRIPEPSHASMTRRIGSFEVIRKKRFSHRSAESYSLTPSQRKLTPIGMVAKYLMKDILKAKNKTERKPWQVMLEEVKQVNEERKKMKTRQRQRNDNMEDPYEALAFKGLDRGFNRMDIEDILSDRGERKKYFDMVKEKDPSRKMLNFLRDGIKLGHSFFGKNVSNFDEKTVKVLSPRMLSVTPEDNENGDIVDLLSPSLFSLHDNGTGLEKQLSLPNLVKGFTSADQQQWLDLIFEASNVDEHLETTRKALSGEEYQTTRKKRYQETMVDEHGNPLYFTKEKAINVLGKKEEMRIEHAEKLIKSYTPEQMKEMNQTGYTVLNKEQLKLMYGHDSPHANQVMIDGWANRSKEEVHAQIEDEIHKLAVMKSFQRRQRDIVLAPIVGGVVANTLVPPITLSPILFTVVVGAPSVLGPIVLSPWVFLPLILSPRVLSPVILSPLLFVPVVLSPLTLHPVILCPGVLNVIVLSPLTLAPFILSPQVFCPIILSPLVMSPFIVSPSIGTPLILSPFVLTPVIYSPLALMALVLSPNALSPIVESKLIIAEVVLSPSWLS</sequence>
<evidence type="ECO:0000313" key="4">
    <source>
        <dbReference type="Proteomes" id="UP000492821"/>
    </source>
</evidence>
<evidence type="ECO:0000256" key="2">
    <source>
        <dbReference type="SAM" id="Phobius"/>
    </source>
</evidence>
<feature type="transmembrane region" description="Helical" evidence="2">
    <location>
        <begin position="715"/>
        <end position="738"/>
    </location>
</feature>
<name>A0A7E4VKX0_PANRE</name>
<feature type="region of interest" description="Disordered" evidence="1">
    <location>
        <begin position="137"/>
        <end position="169"/>
    </location>
</feature>